<gene>
    <name evidence="2" type="ORF">B1H20_10695</name>
</gene>
<dbReference type="AlphaFoldDB" id="A0A1V0U9A0"/>
<dbReference type="Proteomes" id="UP000192445">
    <property type="component" value="Chromosome"/>
</dbReference>
<evidence type="ECO:0000313" key="3">
    <source>
        <dbReference type="Proteomes" id="UP000192445"/>
    </source>
</evidence>
<organism evidence="2 3">
    <name type="scientific">Streptomyces violaceoruber</name>
    <dbReference type="NCBI Taxonomy" id="1935"/>
    <lineage>
        <taxon>Bacteria</taxon>
        <taxon>Bacillati</taxon>
        <taxon>Actinomycetota</taxon>
        <taxon>Actinomycetes</taxon>
        <taxon>Kitasatosporales</taxon>
        <taxon>Streptomycetaceae</taxon>
        <taxon>Streptomyces</taxon>
        <taxon>Streptomyces violaceoruber group</taxon>
    </lineage>
</organism>
<sequence>MVPLGLGVILATVFLVTTADSRQQRSGAGALSVRTGGGLVVMGDPEQKPWTGSFGSFFLCTETGEAVTIRRIRQDTPVPPLGISVQLREVTTDAPGIISARGEPPEFFDPKDSSRHRMEGSYSAFRPGLRVTRHCGRPGAAENGFTELLFVVKVDGGGGVIDRAWIDYTVDGEPTRSYTTAINWVMVLCGTETRGIHDEDSCTGRTDG</sequence>
<evidence type="ECO:0000313" key="2">
    <source>
        <dbReference type="EMBL" id="ARF61824.1"/>
    </source>
</evidence>
<protein>
    <submittedName>
        <fullName evidence="2">Uncharacterized protein</fullName>
    </submittedName>
</protein>
<evidence type="ECO:0000256" key="1">
    <source>
        <dbReference type="SAM" id="MobiDB-lite"/>
    </source>
</evidence>
<proteinExistence type="predicted"/>
<feature type="region of interest" description="Disordered" evidence="1">
    <location>
        <begin position="96"/>
        <end position="115"/>
    </location>
</feature>
<accession>A0A1V0U9A0</accession>
<name>A0A1V0U9A0_STRVN</name>
<reference evidence="2 3" key="1">
    <citation type="submission" date="2017-03" db="EMBL/GenBank/DDBJ databases">
        <title>Complete Genome Sequence of a natural compounds producer, Streptomyces violaceus S21.</title>
        <authorList>
            <person name="Zhong C."/>
            <person name="Zhao Z."/>
            <person name="Fu J."/>
            <person name="Zong G."/>
            <person name="Qin R."/>
            <person name="Cao G."/>
        </authorList>
    </citation>
    <scope>NUCLEOTIDE SEQUENCE [LARGE SCALE GENOMIC DNA]</scope>
    <source>
        <strain evidence="2 3">S21</strain>
    </source>
</reference>
<dbReference type="STRING" id="1935.B1H20_10695"/>
<dbReference type="KEGG" id="svu:B1H20_10695"/>
<dbReference type="EMBL" id="CP020570">
    <property type="protein sequence ID" value="ARF61824.1"/>
    <property type="molecule type" value="Genomic_DNA"/>
</dbReference>